<feature type="transmembrane region" description="Helical" evidence="12">
    <location>
        <begin position="46"/>
        <end position="70"/>
    </location>
</feature>
<feature type="transmembrane region" description="Helical" evidence="12">
    <location>
        <begin position="82"/>
        <end position="100"/>
    </location>
</feature>
<organism evidence="13">
    <name type="scientific">marine metagenome</name>
    <dbReference type="NCBI Taxonomy" id="408172"/>
    <lineage>
        <taxon>unclassified sequences</taxon>
        <taxon>metagenomes</taxon>
        <taxon>ecological metagenomes</taxon>
    </lineage>
</organism>
<dbReference type="GO" id="GO:0005886">
    <property type="term" value="C:plasma membrane"/>
    <property type="evidence" value="ECO:0007669"/>
    <property type="project" value="UniProtKB-SubCell"/>
</dbReference>
<keyword evidence="6" id="KW-0769">Symport</keyword>
<name>A0A381PGJ6_9ZZZZ</name>
<comment type="subcellular location">
    <subcellularLocation>
        <location evidence="1">Cell membrane</location>
        <topology evidence="1">Multi-pass membrane protein</topology>
    </subcellularLocation>
</comment>
<keyword evidence="7 12" id="KW-1133">Transmembrane helix</keyword>
<keyword evidence="5 12" id="KW-0812">Transmembrane</keyword>
<keyword evidence="10 12" id="KW-0472">Membrane</keyword>
<evidence type="ECO:0000256" key="11">
    <source>
        <dbReference type="ARBA" id="ARBA00023201"/>
    </source>
</evidence>
<feature type="transmembrane region" description="Helical" evidence="12">
    <location>
        <begin position="427"/>
        <end position="448"/>
    </location>
</feature>
<dbReference type="InterPro" id="IPR038377">
    <property type="entry name" value="Na/Glc_symporter_sf"/>
</dbReference>
<evidence type="ECO:0000313" key="13">
    <source>
        <dbReference type="EMBL" id="SUZ64583.1"/>
    </source>
</evidence>
<evidence type="ECO:0000256" key="8">
    <source>
        <dbReference type="ARBA" id="ARBA00023053"/>
    </source>
</evidence>
<evidence type="ECO:0000256" key="1">
    <source>
        <dbReference type="ARBA" id="ARBA00004651"/>
    </source>
</evidence>
<protein>
    <recommendedName>
        <fullName evidence="14">Sodium:solute symporter family protein</fullName>
    </recommendedName>
</protein>
<evidence type="ECO:0000256" key="2">
    <source>
        <dbReference type="ARBA" id="ARBA00006434"/>
    </source>
</evidence>
<keyword evidence="4" id="KW-1003">Cell membrane</keyword>
<feature type="transmembrane region" description="Helical" evidence="12">
    <location>
        <begin position="454"/>
        <end position="472"/>
    </location>
</feature>
<dbReference type="AlphaFoldDB" id="A0A381PGJ6"/>
<accession>A0A381PGJ6</accession>
<evidence type="ECO:0000256" key="6">
    <source>
        <dbReference type="ARBA" id="ARBA00022847"/>
    </source>
</evidence>
<feature type="transmembrane region" description="Helical" evidence="12">
    <location>
        <begin position="6"/>
        <end position="25"/>
    </location>
</feature>
<dbReference type="InterPro" id="IPR050277">
    <property type="entry name" value="Sodium:Solute_Symporter"/>
</dbReference>
<evidence type="ECO:0000256" key="10">
    <source>
        <dbReference type="ARBA" id="ARBA00023136"/>
    </source>
</evidence>
<evidence type="ECO:0000256" key="9">
    <source>
        <dbReference type="ARBA" id="ARBA00023065"/>
    </source>
</evidence>
<sequence length="505" mass="54687">MESWVVATGLILLYVLVTIVLGVLANRAMSLDLEDFLLYGRKAGFVVLYLTVVASYHSAFAFLGSGGFFYRHGIGFWEAGTWTVLTGAITYTLGVRIWALGKRFRYITPADMLADFYESEVVRVVVALVSVFFTILYIQVQAQGLGYIISVASGDRISFEVGTFFLVLVAGGYLVAGGLRAVYWTDVVQGVWMYVAVWAGALVLSFRLFGGPLELWARVRAERPDLLSLPGPEGYFTPGIWIGMTVALSFGIILQPHIMIRYYSAVSGRTIKWLGATTPIFLMTLYIPAALVGMGGAIVLPDLAVPDQVFPELLVRYAPAWLTGLILAGATAAAMSTLDSILHANMTVLTRDVYQRYIAPDREPGHYVWVGRGIVLGLLVIAYVLSVRTFGFLVTLVTLSGAGALQLLPGTLGVCYPTRRPFTKSGVLAGIGVGLTVLYLTLVTFPHALGIHGAIWSIAANFATCIIISLFTKASSEETIGRIHGAVEDYVYGSGEEGLEEALRS</sequence>
<dbReference type="PANTHER" id="PTHR48086">
    <property type="entry name" value="SODIUM/PROLINE SYMPORTER-RELATED"/>
    <property type="match status" value="1"/>
</dbReference>
<evidence type="ECO:0000256" key="12">
    <source>
        <dbReference type="SAM" id="Phobius"/>
    </source>
</evidence>
<feature type="transmembrane region" description="Helical" evidence="12">
    <location>
        <begin position="191"/>
        <end position="210"/>
    </location>
</feature>
<comment type="similarity">
    <text evidence="2">Belongs to the sodium:solute symporter (SSF) (TC 2.A.21) family.</text>
</comment>
<feature type="transmembrane region" description="Helical" evidence="12">
    <location>
        <begin position="159"/>
        <end position="179"/>
    </location>
</feature>
<dbReference type="Pfam" id="PF00474">
    <property type="entry name" value="SSF"/>
    <property type="match status" value="1"/>
</dbReference>
<feature type="transmembrane region" description="Helical" evidence="12">
    <location>
        <begin position="367"/>
        <end position="386"/>
    </location>
</feature>
<feature type="transmembrane region" description="Helical" evidence="12">
    <location>
        <begin position="320"/>
        <end position="346"/>
    </location>
</feature>
<dbReference type="PROSITE" id="PS50283">
    <property type="entry name" value="NA_SOLUT_SYMP_3"/>
    <property type="match status" value="1"/>
</dbReference>
<dbReference type="Gene3D" id="1.20.1730.10">
    <property type="entry name" value="Sodium/glucose cotransporter"/>
    <property type="match status" value="1"/>
</dbReference>
<gene>
    <name evidence="13" type="ORF">METZ01_LOCUS17437</name>
</gene>
<evidence type="ECO:0008006" key="14">
    <source>
        <dbReference type="Google" id="ProtNLM"/>
    </source>
</evidence>
<evidence type="ECO:0000256" key="3">
    <source>
        <dbReference type="ARBA" id="ARBA00022448"/>
    </source>
</evidence>
<dbReference type="CDD" id="cd10322">
    <property type="entry name" value="SLC5sbd"/>
    <property type="match status" value="1"/>
</dbReference>
<keyword evidence="8" id="KW-0915">Sodium</keyword>
<evidence type="ECO:0000256" key="7">
    <source>
        <dbReference type="ARBA" id="ARBA00022989"/>
    </source>
</evidence>
<dbReference type="EMBL" id="UINC01000938">
    <property type="protein sequence ID" value="SUZ64583.1"/>
    <property type="molecule type" value="Genomic_DNA"/>
</dbReference>
<reference evidence="13" key="1">
    <citation type="submission" date="2018-05" db="EMBL/GenBank/DDBJ databases">
        <authorList>
            <person name="Lanie J.A."/>
            <person name="Ng W.-L."/>
            <person name="Kazmierczak K.M."/>
            <person name="Andrzejewski T.M."/>
            <person name="Davidsen T.M."/>
            <person name="Wayne K.J."/>
            <person name="Tettelin H."/>
            <person name="Glass J.I."/>
            <person name="Rusch D."/>
            <person name="Podicherti R."/>
            <person name="Tsui H.-C.T."/>
            <person name="Winkler M.E."/>
        </authorList>
    </citation>
    <scope>NUCLEOTIDE SEQUENCE</scope>
</reference>
<keyword evidence="3" id="KW-0813">Transport</keyword>
<dbReference type="GO" id="GO:0006814">
    <property type="term" value="P:sodium ion transport"/>
    <property type="evidence" value="ECO:0007669"/>
    <property type="project" value="UniProtKB-KW"/>
</dbReference>
<keyword evidence="9" id="KW-0406">Ion transport</keyword>
<evidence type="ECO:0000256" key="4">
    <source>
        <dbReference type="ARBA" id="ARBA00022475"/>
    </source>
</evidence>
<proteinExistence type="inferred from homology"/>
<evidence type="ECO:0000256" key="5">
    <source>
        <dbReference type="ARBA" id="ARBA00022692"/>
    </source>
</evidence>
<dbReference type="GO" id="GO:0015293">
    <property type="term" value="F:symporter activity"/>
    <property type="evidence" value="ECO:0007669"/>
    <property type="project" value="UniProtKB-KW"/>
</dbReference>
<keyword evidence="11" id="KW-0739">Sodium transport</keyword>
<dbReference type="InterPro" id="IPR001734">
    <property type="entry name" value="Na/solute_symporter"/>
</dbReference>
<dbReference type="PANTHER" id="PTHR48086:SF3">
    <property type="entry name" value="SODIUM_PROLINE SYMPORTER"/>
    <property type="match status" value="1"/>
</dbReference>
<feature type="transmembrane region" description="Helical" evidence="12">
    <location>
        <begin position="274"/>
        <end position="300"/>
    </location>
</feature>
<feature type="transmembrane region" description="Helical" evidence="12">
    <location>
        <begin position="235"/>
        <end position="254"/>
    </location>
</feature>
<feature type="transmembrane region" description="Helical" evidence="12">
    <location>
        <begin position="121"/>
        <end position="139"/>
    </location>
</feature>
<feature type="transmembrane region" description="Helical" evidence="12">
    <location>
        <begin position="392"/>
        <end position="415"/>
    </location>
</feature>